<evidence type="ECO:0000313" key="7">
    <source>
        <dbReference type="EMBL" id="KXG51561.1"/>
    </source>
</evidence>
<dbReference type="Gene3D" id="2.102.10.10">
    <property type="entry name" value="Rieske [2Fe-2S] iron-sulphur domain"/>
    <property type="match status" value="1"/>
</dbReference>
<name>A0A135LRJ8_PENPA</name>
<evidence type="ECO:0000256" key="2">
    <source>
        <dbReference type="ARBA" id="ARBA00022723"/>
    </source>
</evidence>
<feature type="region of interest" description="Disordered" evidence="5">
    <location>
        <begin position="1"/>
        <end position="68"/>
    </location>
</feature>
<evidence type="ECO:0000256" key="1">
    <source>
        <dbReference type="ARBA" id="ARBA00022714"/>
    </source>
</evidence>
<dbReference type="Pfam" id="PF01266">
    <property type="entry name" value="DAO"/>
    <property type="match status" value="1"/>
</dbReference>
<dbReference type="GO" id="GO:0046872">
    <property type="term" value="F:metal ion binding"/>
    <property type="evidence" value="ECO:0007669"/>
    <property type="project" value="UniProtKB-KW"/>
</dbReference>
<dbReference type="GeneID" id="63711967"/>
<feature type="domain" description="Rieske" evidence="6">
    <location>
        <begin position="601"/>
        <end position="691"/>
    </location>
</feature>
<sequence>MTDGTNSSNNHPTTSTSGGASAKPTPANNAGGGSGWGDPGFVKGGTTEKADTGLGLGHVAANNPASTTGKFLGLEDQTGRAEHKYLERADLAANDVEPTNSGEPTCATEDHSFMERKPGGPDTLPGWDAAKNIFKAHVVHSKTTNTLIEALLEQVAQFLNTSGEKDPVWVHQVPYSKHPEFSPLKEDIETDVCIVGGGIAGISIAYELVNRGLNVTLLEARKILSGESGRTSGHLSNALDDGYTEIAKKHGKENARIAAESHTWALNRVEEIARNLNIECEFRHLPAYEISQYTVDHPDYQKEIDSLREEVKLAKDLGLPVSFHDDLKVQGWDGGLDQRGGAVFENQATFHPTKYLVGVVKWLRKQPNFKCFADTRVMSLTEEGVEVLGFGNERVTIQTENGHKVTAKQAVQATCVPLQKLAVIAQMEYNRTYCIAIRVPKGYIQDCLLYDQAEQYKYLRLTECDDKDDYLVVGGCDHKVGQEDTGGRFTELEQWVRARFTRAGSVDYAWSGQIFEPVDYMAYIGKNQGSKHSYIVTGDSGNGLTHGVLAGKLIADEIGGLTNPWSQLYDPRRMASVAKSLPSMLGHDLEINSQYKRFLQTDITDIEDLAPGTGGVLNKGFSQPIAVYKDENGEVHERSALCPHMKGVVCWNNTEKSWDCPVHGSRFSKDGVCVEGPAKGNLQPLKKQQSV</sequence>
<protein>
    <submittedName>
        <fullName evidence="7">FAD dependent oxidoreductase</fullName>
    </submittedName>
</protein>
<dbReference type="Pfam" id="PF00355">
    <property type="entry name" value="Rieske"/>
    <property type="match status" value="1"/>
</dbReference>
<dbReference type="Proteomes" id="UP000070168">
    <property type="component" value="Unassembled WGS sequence"/>
</dbReference>
<dbReference type="AlphaFoldDB" id="A0A135LRJ8"/>
<keyword evidence="1" id="KW-0001">2Fe-2S</keyword>
<dbReference type="GO" id="GO:0005737">
    <property type="term" value="C:cytoplasm"/>
    <property type="evidence" value="ECO:0007669"/>
    <property type="project" value="TreeGrafter"/>
</dbReference>
<dbReference type="RefSeq" id="XP_040650097.1">
    <property type="nucleotide sequence ID" value="XM_040796667.1"/>
</dbReference>
<dbReference type="InterPro" id="IPR036922">
    <property type="entry name" value="Rieske_2Fe-2S_sf"/>
</dbReference>
<dbReference type="GO" id="GO:0051537">
    <property type="term" value="F:2 iron, 2 sulfur cluster binding"/>
    <property type="evidence" value="ECO:0007669"/>
    <property type="project" value="UniProtKB-KW"/>
</dbReference>
<reference evidence="7 8" key="1">
    <citation type="journal article" date="2016" name="BMC Genomics">
        <title>Genome sequencing and secondary metabolism of the postharvest pathogen Penicillium griseofulvum.</title>
        <authorList>
            <person name="Banani H."/>
            <person name="Marcet-Houben M."/>
            <person name="Ballester A.R."/>
            <person name="Abbruscato P."/>
            <person name="Gonzalez-Candelas L."/>
            <person name="Gabaldon T."/>
            <person name="Spadaro D."/>
        </authorList>
    </citation>
    <scope>NUCLEOTIDE SEQUENCE [LARGE SCALE GENOMIC DNA]</scope>
    <source>
        <strain evidence="7 8">PG3</strain>
    </source>
</reference>
<organism evidence="7 8">
    <name type="scientific">Penicillium patulum</name>
    <name type="common">Penicillium griseofulvum</name>
    <dbReference type="NCBI Taxonomy" id="5078"/>
    <lineage>
        <taxon>Eukaryota</taxon>
        <taxon>Fungi</taxon>
        <taxon>Dikarya</taxon>
        <taxon>Ascomycota</taxon>
        <taxon>Pezizomycotina</taxon>
        <taxon>Eurotiomycetes</taxon>
        <taxon>Eurotiomycetidae</taxon>
        <taxon>Eurotiales</taxon>
        <taxon>Aspergillaceae</taxon>
        <taxon>Penicillium</taxon>
    </lineage>
</organism>
<dbReference type="PROSITE" id="PS51296">
    <property type="entry name" value="RIESKE"/>
    <property type="match status" value="1"/>
</dbReference>
<evidence type="ECO:0000259" key="6">
    <source>
        <dbReference type="PROSITE" id="PS51296"/>
    </source>
</evidence>
<gene>
    <name evidence="7" type="ORF">PGRI_089540</name>
</gene>
<evidence type="ECO:0000256" key="5">
    <source>
        <dbReference type="SAM" id="MobiDB-lite"/>
    </source>
</evidence>
<dbReference type="InterPro" id="IPR038010">
    <property type="entry name" value="YhfW_C"/>
</dbReference>
<keyword evidence="3" id="KW-0408">Iron</keyword>
<keyword evidence="2" id="KW-0479">Metal-binding</keyword>
<feature type="compositionally biased region" description="Basic and acidic residues" evidence="5">
    <location>
        <begin position="108"/>
        <end position="118"/>
    </location>
</feature>
<dbReference type="SUPFAM" id="SSF50022">
    <property type="entry name" value="ISP domain"/>
    <property type="match status" value="1"/>
</dbReference>
<dbReference type="InterPro" id="IPR006076">
    <property type="entry name" value="FAD-dep_OxRdtase"/>
</dbReference>
<dbReference type="EMBL" id="LHQR01000029">
    <property type="protein sequence ID" value="KXG51561.1"/>
    <property type="molecule type" value="Genomic_DNA"/>
</dbReference>
<dbReference type="FunFam" id="2.102.10.10:FF:000014">
    <property type="entry name" value="Oxidoreductase, FAD dependent"/>
    <property type="match status" value="1"/>
</dbReference>
<evidence type="ECO:0000256" key="4">
    <source>
        <dbReference type="ARBA" id="ARBA00023014"/>
    </source>
</evidence>
<evidence type="ECO:0000256" key="3">
    <source>
        <dbReference type="ARBA" id="ARBA00023004"/>
    </source>
</evidence>
<keyword evidence="4" id="KW-0411">Iron-sulfur</keyword>
<dbReference type="InterPro" id="IPR036188">
    <property type="entry name" value="FAD/NAD-bd_sf"/>
</dbReference>
<dbReference type="OrthoDB" id="429143at2759"/>
<feature type="compositionally biased region" description="Low complexity" evidence="5">
    <location>
        <begin position="1"/>
        <end position="19"/>
    </location>
</feature>
<dbReference type="OMA" id="WDCPVHG"/>
<evidence type="ECO:0000313" key="8">
    <source>
        <dbReference type="Proteomes" id="UP000070168"/>
    </source>
</evidence>
<feature type="region of interest" description="Disordered" evidence="5">
    <location>
        <begin position="95"/>
        <end position="118"/>
    </location>
</feature>
<dbReference type="CDD" id="cd03477">
    <property type="entry name" value="Rieske_YhfW_C"/>
    <property type="match status" value="1"/>
</dbReference>
<dbReference type="Gene3D" id="3.50.50.60">
    <property type="entry name" value="FAD/NAD(P)-binding domain"/>
    <property type="match status" value="1"/>
</dbReference>
<accession>A0A135LRJ8</accession>
<dbReference type="PANTHER" id="PTHR13847:SF281">
    <property type="entry name" value="FAD DEPENDENT OXIDOREDUCTASE DOMAIN-CONTAINING PROTEIN"/>
    <property type="match status" value="1"/>
</dbReference>
<dbReference type="InterPro" id="IPR017941">
    <property type="entry name" value="Rieske_2Fe-2S"/>
</dbReference>
<comment type="caution">
    <text evidence="7">The sequence shown here is derived from an EMBL/GenBank/DDBJ whole genome shotgun (WGS) entry which is preliminary data.</text>
</comment>
<dbReference type="SUPFAM" id="SSF51905">
    <property type="entry name" value="FAD/NAD(P)-binding domain"/>
    <property type="match status" value="1"/>
</dbReference>
<dbReference type="PANTHER" id="PTHR13847">
    <property type="entry name" value="SARCOSINE DEHYDROGENASE-RELATED"/>
    <property type="match status" value="1"/>
</dbReference>
<dbReference type="Gene3D" id="3.30.9.10">
    <property type="entry name" value="D-Amino Acid Oxidase, subunit A, domain 2"/>
    <property type="match status" value="1"/>
</dbReference>
<proteinExistence type="predicted"/>
<keyword evidence="8" id="KW-1185">Reference proteome</keyword>